<dbReference type="Proteomes" id="UP000267250">
    <property type="component" value="Chromosome"/>
</dbReference>
<evidence type="ECO:0008006" key="3">
    <source>
        <dbReference type="Google" id="ProtNLM"/>
    </source>
</evidence>
<gene>
    <name evidence="1" type="ORF">BBF96_03480</name>
</gene>
<reference evidence="1 2" key="1">
    <citation type="submission" date="2016-07" db="EMBL/GenBank/DDBJ databases">
        <title>Genome and transcriptome analysis of iron-reducing fermentative bacteria Anoxybacter fermentans.</title>
        <authorList>
            <person name="Zeng X."/>
            <person name="Shao Z."/>
        </authorList>
    </citation>
    <scope>NUCLEOTIDE SEQUENCE [LARGE SCALE GENOMIC DNA]</scope>
    <source>
        <strain evidence="1 2">DY22613</strain>
    </source>
</reference>
<sequence length="352" mass="40717">MPNFYDLLQEFPEFTEERLVGYIEAYPEPEENIGQRFLPTEETYDINYHVQQIESYRTMAYLVNYDTEAPVKGPGRMREISGRIPLIKHKTMITEAEMYNFFNRRINDKKYKENMKNKLYGMVDGLLEGIQDVYEWLRWQVLAHGRLDYNKFGLKLSVDFGIEQKVTLTGTDLFSDPNSTPWDFLREQLKTYKSKNKGREPDVMVGSMEIFFALQGHPQTKSMLSLDGDRPASPEEMDTLFKLMGLPPFIVYDKEVYWEDPDNPGNQNFIINERLIPEERLLFLAEHKEIAGKEVGKLLVGPVREANWEPRIAIKAYDNLDDDAHPSAGFKGVGSAMPALFVPSTIAQFDVL</sequence>
<dbReference type="InterPro" id="IPR053738">
    <property type="entry name" value="Lambda_capsid_assembly"/>
</dbReference>
<dbReference type="Pfam" id="PF03864">
    <property type="entry name" value="Phage_cap_E"/>
    <property type="match status" value="1"/>
</dbReference>
<proteinExistence type="predicted"/>
<protein>
    <recommendedName>
        <fullName evidence="3">Major capsid protein E</fullName>
    </recommendedName>
</protein>
<keyword evidence="2" id="KW-1185">Reference proteome</keyword>
<evidence type="ECO:0000313" key="2">
    <source>
        <dbReference type="Proteomes" id="UP000267250"/>
    </source>
</evidence>
<dbReference type="EMBL" id="CP016379">
    <property type="protein sequence ID" value="AZR72524.1"/>
    <property type="molecule type" value="Genomic_DNA"/>
</dbReference>
<organism evidence="1 2">
    <name type="scientific">Anoxybacter fermentans</name>
    <dbReference type="NCBI Taxonomy" id="1323375"/>
    <lineage>
        <taxon>Bacteria</taxon>
        <taxon>Bacillati</taxon>
        <taxon>Bacillota</taxon>
        <taxon>Clostridia</taxon>
        <taxon>Halanaerobiales</taxon>
        <taxon>Anoxybacter</taxon>
    </lineage>
</organism>
<dbReference type="KEGG" id="aft:BBF96_03480"/>
<dbReference type="AlphaFoldDB" id="A0A3S9SW64"/>
<evidence type="ECO:0000313" key="1">
    <source>
        <dbReference type="EMBL" id="AZR72524.1"/>
    </source>
</evidence>
<name>A0A3S9SW64_9FIRM</name>
<dbReference type="OrthoDB" id="5449178at2"/>
<accession>A0A3S9SW64</accession>
<dbReference type="RefSeq" id="WP_127015853.1">
    <property type="nucleotide sequence ID" value="NZ_CP016379.1"/>
</dbReference>
<dbReference type="InterPro" id="IPR005564">
    <property type="entry name" value="Major_capsid_GpE"/>
</dbReference>
<dbReference type="Gene3D" id="3.90.1690.10">
    <property type="entry name" value="phage-related protein like domain"/>
    <property type="match status" value="1"/>
</dbReference>